<protein>
    <submittedName>
        <fullName evidence="1">Uncharacterized protein</fullName>
    </submittedName>
</protein>
<organism evidence="1 2">
    <name type="scientific">Pistacia integerrima</name>
    <dbReference type="NCBI Taxonomy" id="434235"/>
    <lineage>
        <taxon>Eukaryota</taxon>
        <taxon>Viridiplantae</taxon>
        <taxon>Streptophyta</taxon>
        <taxon>Embryophyta</taxon>
        <taxon>Tracheophyta</taxon>
        <taxon>Spermatophyta</taxon>
        <taxon>Magnoliopsida</taxon>
        <taxon>eudicotyledons</taxon>
        <taxon>Gunneridae</taxon>
        <taxon>Pentapetalae</taxon>
        <taxon>rosids</taxon>
        <taxon>malvids</taxon>
        <taxon>Sapindales</taxon>
        <taxon>Anacardiaceae</taxon>
        <taxon>Pistacia</taxon>
    </lineage>
</organism>
<sequence length="113" mass="12743">MLWTPPALPSAWNPSQKGVQHSAMELRPELSATSSYTLWLQFGLGSFRKLSQQVVGYSYVLTRDLDIIKLEDDADCKEGRKTCRKAIEKPLKPPENGILIPQWVPIAYEVLDA</sequence>
<name>A0ACC0Z1Z8_9ROSI</name>
<evidence type="ECO:0000313" key="2">
    <source>
        <dbReference type="Proteomes" id="UP001163603"/>
    </source>
</evidence>
<accession>A0ACC0Z1Z8</accession>
<dbReference type="EMBL" id="CM047739">
    <property type="protein sequence ID" value="KAJ0043685.1"/>
    <property type="molecule type" value="Genomic_DNA"/>
</dbReference>
<dbReference type="Proteomes" id="UP001163603">
    <property type="component" value="Chromosome 4"/>
</dbReference>
<evidence type="ECO:0000313" key="1">
    <source>
        <dbReference type="EMBL" id="KAJ0043685.1"/>
    </source>
</evidence>
<proteinExistence type="predicted"/>
<comment type="caution">
    <text evidence="1">The sequence shown here is derived from an EMBL/GenBank/DDBJ whole genome shotgun (WGS) entry which is preliminary data.</text>
</comment>
<gene>
    <name evidence="1" type="ORF">Pint_18473</name>
</gene>
<keyword evidence="2" id="KW-1185">Reference proteome</keyword>
<reference evidence="2" key="1">
    <citation type="journal article" date="2023" name="G3 (Bethesda)">
        <title>Genome assembly and association tests identify interacting loci associated with vigor, precocity, and sex in interspecific pistachio rootstocks.</title>
        <authorList>
            <person name="Palmer W."/>
            <person name="Jacygrad E."/>
            <person name="Sagayaradj S."/>
            <person name="Cavanaugh K."/>
            <person name="Han R."/>
            <person name="Bertier L."/>
            <person name="Beede B."/>
            <person name="Kafkas S."/>
            <person name="Golino D."/>
            <person name="Preece J."/>
            <person name="Michelmore R."/>
        </authorList>
    </citation>
    <scope>NUCLEOTIDE SEQUENCE [LARGE SCALE GENOMIC DNA]</scope>
</reference>